<gene>
    <name evidence="1" type="ORF">CCAM_LOCUS15339</name>
</gene>
<name>A0A484LB85_9ASTE</name>
<evidence type="ECO:0000313" key="1">
    <source>
        <dbReference type="EMBL" id="VFQ73563.1"/>
    </source>
</evidence>
<protein>
    <submittedName>
        <fullName evidence="1">Uncharacterized protein</fullName>
    </submittedName>
</protein>
<keyword evidence="2" id="KW-1185">Reference proteome</keyword>
<sequence>MPFSSLIRSPCEPISLTWPFCTTAIMSAFRMVDRRWAIVIVVRPDAALSKASCTDRSDSVSSALVASSRRKIFGALIMALAIATLCFCPPDICTPLSPTCQAERTYW</sequence>
<organism evidence="1 2">
    <name type="scientific">Cuscuta campestris</name>
    <dbReference type="NCBI Taxonomy" id="132261"/>
    <lineage>
        <taxon>Eukaryota</taxon>
        <taxon>Viridiplantae</taxon>
        <taxon>Streptophyta</taxon>
        <taxon>Embryophyta</taxon>
        <taxon>Tracheophyta</taxon>
        <taxon>Spermatophyta</taxon>
        <taxon>Magnoliopsida</taxon>
        <taxon>eudicotyledons</taxon>
        <taxon>Gunneridae</taxon>
        <taxon>Pentapetalae</taxon>
        <taxon>asterids</taxon>
        <taxon>lamiids</taxon>
        <taxon>Solanales</taxon>
        <taxon>Convolvulaceae</taxon>
        <taxon>Cuscuteae</taxon>
        <taxon>Cuscuta</taxon>
        <taxon>Cuscuta subgen. Grammica</taxon>
        <taxon>Cuscuta sect. Cleistogrammica</taxon>
    </lineage>
</organism>
<dbReference type="AlphaFoldDB" id="A0A484LB85"/>
<dbReference type="OrthoDB" id="10346991at2759"/>
<reference evidence="1 2" key="1">
    <citation type="submission" date="2018-04" db="EMBL/GenBank/DDBJ databases">
        <authorList>
            <person name="Vogel A."/>
        </authorList>
    </citation>
    <scope>NUCLEOTIDE SEQUENCE [LARGE SCALE GENOMIC DNA]</scope>
</reference>
<dbReference type="Proteomes" id="UP000595140">
    <property type="component" value="Unassembled WGS sequence"/>
</dbReference>
<proteinExistence type="predicted"/>
<evidence type="ECO:0000313" key="2">
    <source>
        <dbReference type="Proteomes" id="UP000595140"/>
    </source>
</evidence>
<dbReference type="EMBL" id="OOIL02001215">
    <property type="protein sequence ID" value="VFQ73563.1"/>
    <property type="molecule type" value="Genomic_DNA"/>
</dbReference>
<dbReference type="AntiFam" id="ANF00062">
    <property type="entry name" value="Shadow ORF (opposite ABC transporter protein)"/>
</dbReference>
<accession>A0A484LB85</accession>